<dbReference type="eggNOG" id="ENOG502S85Z">
    <property type="taxonomic scope" value="Eukaryota"/>
</dbReference>
<dbReference type="Pfam" id="PF11937">
    <property type="entry name" value="DUF3455"/>
    <property type="match status" value="1"/>
</dbReference>
<evidence type="ECO:0000256" key="1">
    <source>
        <dbReference type="SAM" id="SignalP"/>
    </source>
</evidence>
<proteinExistence type="predicted"/>
<dbReference type="OrthoDB" id="1859733at2759"/>
<dbReference type="GeneID" id="18260828"/>
<keyword evidence="3" id="KW-1185">Reference proteome</keyword>
<organism evidence="3">
    <name type="scientific">Chaetomium thermophilum (strain DSM 1495 / CBS 144.50 / IMI 039719)</name>
    <name type="common">Thermochaetoides thermophila</name>
    <dbReference type="NCBI Taxonomy" id="759272"/>
    <lineage>
        <taxon>Eukaryota</taxon>
        <taxon>Fungi</taxon>
        <taxon>Dikarya</taxon>
        <taxon>Ascomycota</taxon>
        <taxon>Pezizomycotina</taxon>
        <taxon>Sordariomycetes</taxon>
        <taxon>Sordariomycetidae</taxon>
        <taxon>Sordariales</taxon>
        <taxon>Chaetomiaceae</taxon>
        <taxon>Thermochaetoides</taxon>
    </lineage>
</organism>
<dbReference type="RefSeq" id="XP_006697081.1">
    <property type="nucleotide sequence ID" value="XM_006697018.1"/>
</dbReference>
<dbReference type="PANTHER" id="PTHR35567:SF1">
    <property type="entry name" value="CONSERVED FUNGAL PROTEIN (AFU_ORTHOLOGUE AFUA_1G14230)"/>
    <property type="match status" value="1"/>
</dbReference>
<dbReference type="OMA" id="STCAGQN"/>
<name>G0SGX4_CHATD</name>
<evidence type="ECO:0000313" key="3">
    <source>
        <dbReference type="Proteomes" id="UP000008066"/>
    </source>
</evidence>
<dbReference type="EMBL" id="GL988047">
    <property type="protein sequence ID" value="EGS17463.1"/>
    <property type="molecule type" value="Genomic_DNA"/>
</dbReference>
<dbReference type="PANTHER" id="PTHR35567">
    <property type="entry name" value="MALATE DEHYDROGENASE (AFU_ORTHOLOGUE AFUA_2G13800)"/>
    <property type="match status" value="1"/>
</dbReference>
<protein>
    <recommendedName>
        <fullName evidence="4">Malate dehydrogenase-like protein</fullName>
    </recommendedName>
</protein>
<keyword evidence="1" id="KW-0732">Signal</keyword>
<dbReference type="Proteomes" id="UP000008066">
    <property type="component" value="Unassembled WGS sequence"/>
</dbReference>
<dbReference type="KEGG" id="cthr:CTHT_0067900"/>
<sequence length="260" mass="27696">MRFSLVASTLATCAWAAPPFPRINVLDTIPNNIRAISDYFNLLATKVQESKKLAAPPACDLSQVSLPEYARSSLPPPSPGLVLKHIAIGRGTQNYTCDPGAEKPRQTGAVATLFNASCTVATSPELASLLGHAALQFPLHQSLETQRLAPSNLAVSGVHFFTKDGAPWFDLDVSPLWKMGGIVGAKNTSAQAPETAAKGLGGEPAVPWLKLVAKESTGGLQEVYRIETVGGSAPQTCSGMPIGREFQVEYATQYWFYAKP</sequence>
<evidence type="ECO:0008006" key="4">
    <source>
        <dbReference type="Google" id="ProtNLM"/>
    </source>
</evidence>
<dbReference type="InterPro" id="IPR021851">
    <property type="entry name" value="DUF3455"/>
</dbReference>
<dbReference type="HOGENOM" id="CLU_067863_0_0_1"/>
<accession>G0SGX4</accession>
<gene>
    <name evidence="2" type="ORF">CTHT_0067900</name>
</gene>
<evidence type="ECO:0000313" key="2">
    <source>
        <dbReference type="EMBL" id="EGS17463.1"/>
    </source>
</evidence>
<reference evidence="2 3" key="1">
    <citation type="journal article" date="2011" name="Cell">
        <title>Insight into structure and assembly of the nuclear pore complex by utilizing the genome of a eukaryotic thermophile.</title>
        <authorList>
            <person name="Amlacher S."/>
            <person name="Sarges P."/>
            <person name="Flemming D."/>
            <person name="van Noort V."/>
            <person name="Kunze R."/>
            <person name="Devos D.P."/>
            <person name="Arumugam M."/>
            <person name="Bork P."/>
            <person name="Hurt E."/>
        </authorList>
    </citation>
    <scope>NUCLEOTIDE SEQUENCE [LARGE SCALE GENOMIC DNA]</scope>
    <source>
        <strain evidence="3">DSM 1495 / CBS 144.50 / IMI 039719</strain>
    </source>
</reference>
<dbReference type="AlphaFoldDB" id="G0SGX4"/>
<dbReference type="InterPro" id="IPR021706">
    <property type="entry name" value="DUF2990"/>
</dbReference>
<dbReference type="Pfam" id="PF11693">
    <property type="entry name" value="DUF2990"/>
    <property type="match status" value="1"/>
</dbReference>
<feature type="chain" id="PRO_5003409233" description="Malate dehydrogenase-like protein" evidence="1">
    <location>
        <begin position="17"/>
        <end position="260"/>
    </location>
</feature>
<feature type="signal peptide" evidence="1">
    <location>
        <begin position="1"/>
        <end position="16"/>
    </location>
</feature>